<dbReference type="Proteomes" id="UP000321518">
    <property type="component" value="Unassembled WGS sequence"/>
</dbReference>
<dbReference type="OrthoDB" id="2526429at2759"/>
<evidence type="ECO:0000256" key="2">
    <source>
        <dbReference type="SAM" id="SignalP"/>
    </source>
</evidence>
<dbReference type="EMBL" id="BJWK01000018">
    <property type="protein sequence ID" value="GEM11945.1"/>
    <property type="molecule type" value="Genomic_DNA"/>
</dbReference>
<sequence length="269" mass="27576">MRASIASSSLFLSFLAPALVAASAQIPLTAPEQLLFDSPALRRAPPSTRPQAGSSQPMFPSRPNPSVVVAVVDPASPTTSSIVEPSMLAETDEAEADQEDAANFGASCTFEPHSFKTCGDFYEEVSGIDHGLFCSPSGVCGGKGAACGASEACDDGLVCNLSSHRCVKASAKLLSIENARKTSRRESAVARCPDGAQACPSGIGGFECVFTATEDTECGGCLNFGGRNCAAIPHALATSCRGGECIVHACVAGYHPDAGNAECVDDMFA</sequence>
<feature type="region of interest" description="Disordered" evidence="1">
    <location>
        <begin position="41"/>
        <end position="61"/>
    </location>
</feature>
<feature type="domain" description="Protein CPL1-like" evidence="3">
    <location>
        <begin position="206"/>
        <end position="264"/>
    </location>
</feature>
<feature type="chain" id="PRO_5021777050" description="Protein CPL1-like domain-containing protein" evidence="2">
    <location>
        <begin position="25"/>
        <end position="269"/>
    </location>
</feature>
<dbReference type="PANTHER" id="PTHR35192">
    <property type="entry name" value="PROTEIN, PUTATIVE-RELATED"/>
    <property type="match status" value="1"/>
</dbReference>
<keyword evidence="2" id="KW-0732">Signal</keyword>
<dbReference type="AlphaFoldDB" id="A0A511KPT1"/>
<proteinExistence type="predicted"/>
<dbReference type="Pfam" id="PF21671">
    <property type="entry name" value="CPL1-like"/>
    <property type="match status" value="1"/>
</dbReference>
<organism evidence="4 5">
    <name type="scientific">Rhodotorula toruloides</name>
    <name type="common">Yeast</name>
    <name type="synonym">Rhodosporidium toruloides</name>
    <dbReference type="NCBI Taxonomy" id="5286"/>
    <lineage>
        <taxon>Eukaryota</taxon>
        <taxon>Fungi</taxon>
        <taxon>Dikarya</taxon>
        <taxon>Basidiomycota</taxon>
        <taxon>Pucciniomycotina</taxon>
        <taxon>Microbotryomycetes</taxon>
        <taxon>Sporidiobolales</taxon>
        <taxon>Sporidiobolaceae</taxon>
        <taxon>Rhodotorula</taxon>
    </lineage>
</organism>
<evidence type="ECO:0000259" key="3">
    <source>
        <dbReference type="Pfam" id="PF21671"/>
    </source>
</evidence>
<comment type="caution">
    <text evidence="4">The sequence shown here is derived from an EMBL/GenBank/DDBJ whole genome shotgun (WGS) entry which is preliminary data.</text>
</comment>
<name>A0A511KPT1_RHOTO</name>
<gene>
    <name evidence="4" type="ORF">Rt10032_c18g5962</name>
</gene>
<evidence type="ECO:0000313" key="4">
    <source>
        <dbReference type="EMBL" id="GEM11945.1"/>
    </source>
</evidence>
<accession>A0A511KPT1</accession>
<dbReference type="PANTHER" id="PTHR35192:SF2">
    <property type="entry name" value="APPLE DOMAIN-CONTAINING PROTEIN"/>
    <property type="match status" value="1"/>
</dbReference>
<feature type="compositionally biased region" description="Polar residues" evidence="1">
    <location>
        <begin position="49"/>
        <end position="58"/>
    </location>
</feature>
<dbReference type="InterPro" id="IPR038955">
    <property type="entry name" value="PriA/CPL1_fungi"/>
</dbReference>
<evidence type="ECO:0000313" key="5">
    <source>
        <dbReference type="Proteomes" id="UP000321518"/>
    </source>
</evidence>
<feature type="signal peptide" evidence="2">
    <location>
        <begin position="1"/>
        <end position="24"/>
    </location>
</feature>
<reference evidence="4 5" key="1">
    <citation type="submission" date="2019-07" db="EMBL/GenBank/DDBJ databases">
        <title>Rhodotorula toruloides NBRC10032 genome sequencing.</title>
        <authorList>
            <person name="Shida Y."/>
            <person name="Takaku H."/>
            <person name="Ogasawara W."/>
            <person name="Mori K."/>
        </authorList>
    </citation>
    <scope>NUCLEOTIDE SEQUENCE [LARGE SCALE GENOMIC DNA]</scope>
    <source>
        <strain evidence="4 5">NBRC10032</strain>
    </source>
</reference>
<dbReference type="InterPro" id="IPR048661">
    <property type="entry name" value="CPL1-like"/>
</dbReference>
<protein>
    <recommendedName>
        <fullName evidence="3">Protein CPL1-like domain-containing protein</fullName>
    </recommendedName>
</protein>
<evidence type="ECO:0000256" key="1">
    <source>
        <dbReference type="SAM" id="MobiDB-lite"/>
    </source>
</evidence>